<reference evidence="1" key="1">
    <citation type="journal article" date="2016" name="Front. Microbiol.">
        <title>Genome Sequence of the Piezophilic, Mesophilic Sulfate-Reducing Bacterium Desulfovibrio indicus J2T.</title>
        <authorList>
            <person name="Cao J."/>
            <person name="Maignien L."/>
            <person name="Shao Z."/>
            <person name="Alain K."/>
            <person name="Jebbar M."/>
        </authorList>
    </citation>
    <scope>NUCLEOTIDE SEQUENCE</scope>
    <source>
        <strain evidence="1">DSM 16372</strain>
    </source>
</reference>
<proteinExistence type="predicted"/>
<sequence>MRVLVAIPHFYQATADSSHAYSDGRFPELRKQAIRSVFSAWRFAYATHQSVLNIEKRRYERIEAKVTELALFAITTGGNHLLDAEFCRGCSINHVEVTLEDARMMGFQAHRIFAEHARRFDLFVYSEDDLLPRDPAFLDKQLWFAETFGYRRVLLPNRYEWNMQGPAPKTFIDGDLVSRLTDPWWQKLPDERFLQARVLGRPVAFERTRNPHSGFHVFTQEQLRYAMGQPYWGDEDVSFVSPLESTAALTLLKSFAVYKGYGRDMDFLEVEHLDKRYSALGRNA</sequence>
<gene>
    <name evidence="1" type="ORF">BHAOGJBA_6175</name>
</gene>
<evidence type="ECO:0008006" key="3">
    <source>
        <dbReference type="Google" id="ProtNLM"/>
    </source>
</evidence>
<accession>A0AAV4ZX76</accession>
<dbReference type="AlphaFoldDB" id="A0AAV4ZX76"/>
<comment type="caution">
    <text evidence="1">The sequence shown here is derived from an EMBL/GenBank/DDBJ whole genome shotgun (WGS) entry which is preliminary data.</text>
</comment>
<evidence type="ECO:0000313" key="1">
    <source>
        <dbReference type="EMBL" id="GJD92619.1"/>
    </source>
</evidence>
<dbReference type="Proteomes" id="UP001055247">
    <property type="component" value="Unassembled WGS sequence"/>
</dbReference>
<name>A0AAV4ZX76_9HYPH</name>
<evidence type="ECO:0000313" key="2">
    <source>
        <dbReference type="Proteomes" id="UP001055247"/>
    </source>
</evidence>
<reference evidence="1" key="2">
    <citation type="submission" date="2021-08" db="EMBL/GenBank/DDBJ databases">
        <authorList>
            <person name="Tani A."/>
            <person name="Ola A."/>
            <person name="Ogura Y."/>
            <person name="Katsura K."/>
            <person name="Hayashi T."/>
        </authorList>
    </citation>
    <scope>NUCLEOTIDE SEQUENCE</scope>
    <source>
        <strain evidence="1">DSM 16372</strain>
    </source>
</reference>
<organism evidence="1 2">
    <name type="scientific">Methylobacterium hispanicum</name>
    <dbReference type="NCBI Taxonomy" id="270350"/>
    <lineage>
        <taxon>Bacteria</taxon>
        <taxon>Pseudomonadati</taxon>
        <taxon>Pseudomonadota</taxon>
        <taxon>Alphaproteobacteria</taxon>
        <taxon>Hyphomicrobiales</taxon>
        <taxon>Methylobacteriaceae</taxon>
        <taxon>Methylobacterium</taxon>
    </lineage>
</organism>
<dbReference type="EMBL" id="BPQO01000051">
    <property type="protein sequence ID" value="GJD92619.1"/>
    <property type="molecule type" value="Genomic_DNA"/>
</dbReference>
<protein>
    <recommendedName>
        <fullName evidence="3">Glycosyl transferase</fullName>
    </recommendedName>
</protein>
<dbReference type="RefSeq" id="WP_066919124.1">
    <property type="nucleotide sequence ID" value="NZ_BPQO01000051.1"/>
</dbReference>
<keyword evidence="2" id="KW-1185">Reference proteome</keyword>